<gene>
    <name evidence="2" type="ORF">AMQ74_01587</name>
</gene>
<reference evidence="2 3" key="1">
    <citation type="journal article" date="2016" name="ISME J.">
        <title>Chasing the elusive Euryarchaeota class WSA2: genomes reveal a uniquely fastidious methyl-reducing methanogen.</title>
        <authorList>
            <person name="Nobu M.K."/>
            <person name="Narihiro T."/>
            <person name="Kuroda K."/>
            <person name="Mei R."/>
            <person name="Liu W.T."/>
        </authorList>
    </citation>
    <scope>NUCLEOTIDE SEQUENCE [LARGE SCALE GENOMIC DNA]</scope>
    <source>
        <strain evidence="2">U1lsi0528_Bin089</strain>
    </source>
</reference>
<comment type="caution">
    <text evidence="2">The sequence shown here is derived from an EMBL/GenBank/DDBJ whole genome shotgun (WGS) entry which is preliminary data.</text>
</comment>
<dbReference type="Proteomes" id="UP000075578">
    <property type="component" value="Unassembled WGS sequence"/>
</dbReference>
<name>A0A150IUG1_9EURY</name>
<dbReference type="SUPFAM" id="SSF143011">
    <property type="entry name" value="RelE-like"/>
    <property type="match status" value="1"/>
</dbReference>
<dbReference type="EMBL" id="LNGD01000137">
    <property type="protein sequence ID" value="KYC48592.1"/>
    <property type="molecule type" value="Genomic_DNA"/>
</dbReference>
<dbReference type="InterPro" id="IPR007712">
    <property type="entry name" value="RelE/ParE_toxin"/>
</dbReference>
<evidence type="ECO:0000256" key="1">
    <source>
        <dbReference type="ARBA" id="ARBA00022649"/>
    </source>
</evidence>
<dbReference type="InterPro" id="IPR035093">
    <property type="entry name" value="RelE/ParE_toxin_dom_sf"/>
</dbReference>
<protein>
    <submittedName>
        <fullName evidence="2">Plasmid stabilization system protein</fullName>
    </submittedName>
</protein>
<evidence type="ECO:0000313" key="2">
    <source>
        <dbReference type="EMBL" id="KYC48592.1"/>
    </source>
</evidence>
<dbReference type="AlphaFoldDB" id="A0A150IUG1"/>
<organism evidence="2 3">
    <name type="scientific">Candidatus Methanofastidiosum methylothiophilum</name>
    <dbReference type="NCBI Taxonomy" id="1705564"/>
    <lineage>
        <taxon>Archaea</taxon>
        <taxon>Methanobacteriati</taxon>
        <taxon>Methanobacteriota</taxon>
        <taxon>Stenosarchaea group</taxon>
        <taxon>Candidatus Methanofastidiosia</taxon>
        <taxon>Candidatus Methanofastidiosales</taxon>
        <taxon>Candidatus Methanofastidiosaceae</taxon>
        <taxon>Candidatus Methanofastidiosum</taxon>
    </lineage>
</organism>
<keyword evidence="1" id="KW-1277">Toxin-antitoxin system</keyword>
<dbReference type="Gene3D" id="3.30.2310.20">
    <property type="entry name" value="RelE-like"/>
    <property type="match status" value="1"/>
</dbReference>
<evidence type="ECO:0000313" key="3">
    <source>
        <dbReference type="Proteomes" id="UP000075578"/>
    </source>
</evidence>
<accession>A0A150IUG1</accession>
<sequence length="88" mass="10726">MGYALEINERVDKEFRKLEKRDKGRLRSIRKKLLQILEDPYRFKPLSNEMRGLRRVHIGSYVLIYEIVEKEKVVLLLDYGHHDHIYEK</sequence>
<dbReference type="NCBIfam" id="TIGR02385">
    <property type="entry name" value="RelE_StbE"/>
    <property type="match status" value="1"/>
</dbReference>
<proteinExistence type="predicted"/>
<dbReference type="Pfam" id="PF05016">
    <property type="entry name" value="ParE_toxin"/>
    <property type="match status" value="1"/>
</dbReference>
<dbReference type="PANTHER" id="PTHR35601">
    <property type="entry name" value="TOXIN RELE"/>
    <property type="match status" value="1"/>
</dbReference>
<dbReference type="PANTHER" id="PTHR35601:SF1">
    <property type="entry name" value="TOXIN RELE"/>
    <property type="match status" value="1"/>
</dbReference>